<dbReference type="PANTHER" id="PTHR23305:SF18">
    <property type="entry name" value="OBG-TYPE G DOMAIN-CONTAINING PROTEIN"/>
    <property type="match status" value="1"/>
</dbReference>
<dbReference type="InterPro" id="IPR012675">
    <property type="entry name" value="Beta-grasp_dom_sf"/>
</dbReference>
<dbReference type="InterPro" id="IPR004396">
    <property type="entry name" value="ATPase_YchF/OLA1"/>
</dbReference>
<dbReference type="GO" id="GO:0005524">
    <property type="term" value="F:ATP binding"/>
    <property type="evidence" value="ECO:0007669"/>
    <property type="project" value="UniProtKB-KW"/>
</dbReference>
<dbReference type="SUPFAM" id="SSF81271">
    <property type="entry name" value="TGS-like"/>
    <property type="match status" value="1"/>
</dbReference>
<keyword evidence="5" id="KW-0175">Coiled coil</keyword>
<evidence type="ECO:0000256" key="5">
    <source>
        <dbReference type="SAM" id="Coils"/>
    </source>
</evidence>
<organism evidence="7 8">
    <name type="scientific">Defluviitoga tunisiensis</name>
    <dbReference type="NCBI Taxonomy" id="1006576"/>
    <lineage>
        <taxon>Bacteria</taxon>
        <taxon>Thermotogati</taxon>
        <taxon>Thermotogota</taxon>
        <taxon>Thermotogae</taxon>
        <taxon>Petrotogales</taxon>
        <taxon>Petrotogaceae</taxon>
        <taxon>Defluviitoga</taxon>
    </lineage>
</organism>
<feature type="domain" description="TGS" evidence="6">
    <location>
        <begin position="275"/>
        <end position="358"/>
    </location>
</feature>
<dbReference type="InterPro" id="IPR023192">
    <property type="entry name" value="TGS-like_dom_sf"/>
</dbReference>
<keyword evidence="2" id="KW-0479">Metal-binding</keyword>
<dbReference type="Gene3D" id="3.40.50.300">
    <property type="entry name" value="P-loop containing nucleotide triphosphate hydrolases"/>
    <property type="match status" value="1"/>
</dbReference>
<dbReference type="KEGG" id="dtn:DTL3_0520"/>
<gene>
    <name evidence="7" type="ORF">DTL3_0520</name>
</gene>
<dbReference type="GO" id="GO:0005525">
    <property type="term" value="F:GTP binding"/>
    <property type="evidence" value="ECO:0007669"/>
    <property type="project" value="InterPro"/>
</dbReference>
<dbReference type="RefSeq" id="WP_045087396.1">
    <property type="nucleotide sequence ID" value="NZ_LN824141.1"/>
</dbReference>
<dbReference type="HOGENOM" id="CLU_018395_0_1_0"/>
<dbReference type="GO" id="GO:0046872">
    <property type="term" value="F:metal ion binding"/>
    <property type="evidence" value="ECO:0007669"/>
    <property type="project" value="UniProtKB-KW"/>
</dbReference>
<dbReference type="GO" id="GO:0005737">
    <property type="term" value="C:cytoplasm"/>
    <property type="evidence" value="ECO:0007669"/>
    <property type="project" value="TreeGrafter"/>
</dbReference>
<name>A0A0C7NIU8_DEFTU</name>
<evidence type="ECO:0000256" key="4">
    <source>
        <dbReference type="ARBA" id="ARBA00022840"/>
    </source>
</evidence>
<proteinExistence type="predicted"/>
<evidence type="ECO:0000313" key="8">
    <source>
        <dbReference type="Proteomes" id="UP000032809"/>
    </source>
</evidence>
<sequence length="360" mass="41524">MEIGLFGLALSGKTTIFKLLTNAEIEESYKREAVKRTAKIKDKRVDELAKIYNPKRIVYATLDFIDIPSFDYRGDPKEKSRIFQMIQNVDALLIILRAFNNSAVPWPEGADNPVKQLEILETELIIRDLEIVENRLIRLDNQRKKGKVSFLEEKEEELLNKIKDNLEKGIFVSKMGLSDEEQKLIGSLALFTLKPTVVCVNVDDNQLLTKKYEGKEKVMDECAKQLFAYMELDGKMEVEINELEDEKERELFMNELSIEEPGIERLAKIVYNHVGLISFFTVGEDEVRAWTVKKGVTMKEAAGKIHTDFEKNFIRAEVMKFEDLVKYRSEDKLKEKGLWKLAGKDEIVEDGYILTIRANA</sequence>
<dbReference type="FunFam" id="3.10.20.30:FF:000001">
    <property type="entry name" value="Ribosome-binding ATPase YchF"/>
    <property type="match status" value="1"/>
</dbReference>
<dbReference type="PATRIC" id="fig|1006576.9.peg.509"/>
<evidence type="ECO:0000256" key="1">
    <source>
        <dbReference type="ARBA" id="ARBA00001946"/>
    </source>
</evidence>
<comment type="cofactor">
    <cofactor evidence="1">
        <name>Mg(2+)</name>
        <dbReference type="ChEBI" id="CHEBI:18420"/>
    </cofactor>
</comment>
<evidence type="ECO:0000259" key="6">
    <source>
        <dbReference type="PROSITE" id="PS51880"/>
    </source>
</evidence>
<dbReference type="InterPro" id="IPR013029">
    <property type="entry name" value="YchF_C"/>
</dbReference>
<reference evidence="8" key="1">
    <citation type="submission" date="2014-11" db="EMBL/GenBank/DDBJ databases">
        <authorList>
            <person name="Wibberg D."/>
        </authorList>
    </citation>
    <scope>NUCLEOTIDE SEQUENCE [LARGE SCALE GENOMIC DNA]</scope>
    <source>
        <strain evidence="8">L3</strain>
    </source>
</reference>
<evidence type="ECO:0000256" key="3">
    <source>
        <dbReference type="ARBA" id="ARBA00022741"/>
    </source>
</evidence>
<keyword evidence="8" id="KW-1185">Reference proteome</keyword>
<evidence type="ECO:0000256" key="2">
    <source>
        <dbReference type="ARBA" id="ARBA00022723"/>
    </source>
</evidence>
<dbReference type="CDD" id="cd00882">
    <property type="entry name" value="Ras_like_GTPase"/>
    <property type="match status" value="1"/>
</dbReference>
<dbReference type="SUPFAM" id="SSF52540">
    <property type="entry name" value="P-loop containing nucleoside triphosphate hydrolases"/>
    <property type="match status" value="1"/>
</dbReference>
<dbReference type="PIRSF" id="PIRSF006641">
    <property type="entry name" value="CHP00092"/>
    <property type="match status" value="1"/>
</dbReference>
<dbReference type="InterPro" id="IPR027417">
    <property type="entry name" value="P-loop_NTPase"/>
</dbReference>
<feature type="coiled-coil region" evidence="5">
    <location>
        <begin position="141"/>
        <end position="168"/>
    </location>
</feature>
<dbReference type="PROSITE" id="PS51880">
    <property type="entry name" value="TGS"/>
    <property type="match status" value="1"/>
</dbReference>
<dbReference type="PANTHER" id="PTHR23305">
    <property type="entry name" value="OBG GTPASE FAMILY"/>
    <property type="match status" value="1"/>
</dbReference>
<dbReference type="Proteomes" id="UP000032809">
    <property type="component" value="Chromosome I"/>
</dbReference>
<protein>
    <submittedName>
        <fullName evidence="7">GTP-binding protein</fullName>
    </submittedName>
</protein>
<dbReference type="InterPro" id="IPR012676">
    <property type="entry name" value="TGS-like"/>
</dbReference>
<dbReference type="GO" id="GO:0016887">
    <property type="term" value="F:ATP hydrolysis activity"/>
    <property type="evidence" value="ECO:0007669"/>
    <property type="project" value="InterPro"/>
</dbReference>
<dbReference type="STRING" id="1006576.DTL3_0520"/>
<dbReference type="InterPro" id="IPR004095">
    <property type="entry name" value="TGS"/>
</dbReference>
<evidence type="ECO:0000313" key="7">
    <source>
        <dbReference type="EMBL" id="CEP77841.1"/>
    </source>
</evidence>
<dbReference type="Pfam" id="PF06071">
    <property type="entry name" value="YchF-GTPase_C"/>
    <property type="match status" value="1"/>
</dbReference>
<dbReference type="OrthoDB" id="9807318at2"/>
<dbReference type="Gene3D" id="3.10.20.30">
    <property type="match status" value="1"/>
</dbReference>
<keyword evidence="4" id="KW-0067">ATP-binding</keyword>
<dbReference type="Gene3D" id="1.10.150.300">
    <property type="entry name" value="TGS-like domain"/>
    <property type="match status" value="1"/>
</dbReference>
<accession>A0A0C7NIU8</accession>
<keyword evidence="3" id="KW-0547">Nucleotide-binding</keyword>
<dbReference type="EMBL" id="LN824141">
    <property type="protein sequence ID" value="CEP77841.1"/>
    <property type="molecule type" value="Genomic_DNA"/>
</dbReference>
<dbReference type="AlphaFoldDB" id="A0A0C7NIU8"/>